<evidence type="ECO:0000313" key="2">
    <source>
        <dbReference type="EMBL" id="OGZ62754.1"/>
    </source>
</evidence>
<protein>
    <submittedName>
        <fullName evidence="2">Uncharacterized protein</fullName>
    </submittedName>
</protein>
<dbReference type="AlphaFoldDB" id="A0A1G2HJR5"/>
<dbReference type="Proteomes" id="UP000178509">
    <property type="component" value="Unassembled WGS sequence"/>
</dbReference>
<comment type="caution">
    <text evidence="2">The sequence shown here is derived from an EMBL/GenBank/DDBJ whole genome shotgun (WGS) entry which is preliminary data.</text>
</comment>
<dbReference type="EMBL" id="MHOJ01000011">
    <property type="protein sequence ID" value="OGZ62754.1"/>
    <property type="molecule type" value="Genomic_DNA"/>
</dbReference>
<sequence>MFEKINSKVSQYRKKISLRMILALLILVFAVVEILNISVKIDPRYSLSKGLEPRGSLQLQEKVLPKEGVILPIEWRGFGEKMIEIGVIDSEKFEGLYISKGGLEEYEKSLLFDKNTHELVINEQNSGAILNLLWAFGLVNKNSILEEGPMQDKQYGGAQNFASTGGWSLSAGDAMDYYSAEKLVVLNEKQQKLVEEVAKNIYRPCCGNSTYFPDCNHGMAMLGFLEIMAEQGATEQEMYDAALLLNSFWFPQTYMTIAKYFNERGVDWEKVDAKIVLGNSYSSAIGYQDILQKVEPPAVSGGGSCGV</sequence>
<organism evidence="2 3">
    <name type="scientific">Candidatus Spechtbacteria bacterium RIFCSPLOWO2_02_FULL_38_8</name>
    <dbReference type="NCBI Taxonomy" id="1802164"/>
    <lineage>
        <taxon>Bacteria</taxon>
        <taxon>Candidatus Spechtiibacteriota</taxon>
    </lineage>
</organism>
<keyword evidence="1" id="KW-0812">Transmembrane</keyword>
<proteinExistence type="predicted"/>
<evidence type="ECO:0000313" key="3">
    <source>
        <dbReference type="Proteomes" id="UP000178509"/>
    </source>
</evidence>
<keyword evidence="1" id="KW-1133">Transmembrane helix</keyword>
<accession>A0A1G2HJR5</accession>
<feature type="transmembrane region" description="Helical" evidence="1">
    <location>
        <begin position="21"/>
        <end position="39"/>
    </location>
</feature>
<evidence type="ECO:0000256" key="1">
    <source>
        <dbReference type="SAM" id="Phobius"/>
    </source>
</evidence>
<name>A0A1G2HJR5_9BACT</name>
<keyword evidence="1" id="KW-0472">Membrane</keyword>
<gene>
    <name evidence="2" type="ORF">A3H51_00575</name>
</gene>
<dbReference type="STRING" id="1802164.A3H51_00575"/>
<reference evidence="2 3" key="1">
    <citation type="journal article" date="2016" name="Nat. Commun.">
        <title>Thousands of microbial genomes shed light on interconnected biogeochemical processes in an aquifer system.</title>
        <authorList>
            <person name="Anantharaman K."/>
            <person name="Brown C.T."/>
            <person name="Hug L.A."/>
            <person name="Sharon I."/>
            <person name="Castelle C.J."/>
            <person name="Probst A.J."/>
            <person name="Thomas B.C."/>
            <person name="Singh A."/>
            <person name="Wilkins M.J."/>
            <person name="Karaoz U."/>
            <person name="Brodie E.L."/>
            <person name="Williams K.H."/>
            <person name="Hubbard S.S."/>
            <person name="Banfield J.F."/>
        </authorList>
    </citation>
    <scope>NUCLEOTIDE SEQUENCE [LARGE SCALE GENOMIC DNA]</scope>
</reference>